<dbReference type="PANTHER" id="PTHR30204">
    <property type="entry name" value="REDOX-CYCLING DRUG-SENSING TRANSCRIPTIONAL ACTIVATOR SOXR"/>
    <property type="match status" value="1"/>
</dbReference>
<dbReference type="SUPFAM" id="SSF46955">
    <property type="entry name" value="Putative DNA-binding domain"/>
    <property type="match status" value="1"/>
</dbReference>
<evidence type="ECO:0000256" key="12">
    <source>
        <dbReference type="ARBA" id="ARBA00032335"/>
    </source>
</evidence>
<dbReference type="CDD" id="cd01108">
    <property type="entry name" value="HTH_CueR"/>
    <property type="match status" value="1"/>
</dbReference>
<evidence type="ECO:0000256" key="8">
    <source>
        <dbReference type="ARBA" id="ARBA00023125"/>
    </source>
</evidence>
<evidence type="ECO:0000256" key="10">
    <source>
        <dbReference type="ARBA" id="ARBA00023163"/>
    </source>
</evidence>
<dbReference type="SMART" id="SM00422">
    <property type="entry name" value="HTH_MERR"/>
    <property type="match status" value="1"/>
</dbReference>
<proteinExistence type="predicted"/>
<keyword evidence="6" id="KW-0186">Copper</keyword>
<evidence type="ECO:0000256" key="2">
    <source>
        <dbReference type="ARBA" id="ARBA00011738"/>
    </source>
</evidence>
<keyword evidence="5" id="KW-0479">Metal-binding</keyword>
<keyword evidence="9" id="KW-0010">Activator</keyword>
<dbReference type="InterPro" id="IPR011789">
    <property type="entry name" value="CueR"/>
</dbReference>
<dbReference type="Pfam" id="PF13411">
    <property type="entry name" value="MerR_1"/>
    <property type="match status" value="1"/>
</dbReference>
<keyword evidence="16" id="KW-1185">Reference proteome</keyword>
<dbReference type="PANTHER" id="PTHR30204:SF16">
    <property type="entry name" value="HTH-TYPE TRANSCRIPTIONAL REGULATOR CUER"/>
    <property type="match status" value="1"/>
</dbReference>
<gene>
    <name evidence="15" type="primary">cueR</name>
    <name evidence="15" type="ORF">HC231_17150</name>
</gene>
<sequence>MNIGDVAKKTGLTSKTIRFYEEKGLLTAPLRSENGYRSYSAHHIEELTLLRQARQVGFNLEECKELIALFNDPLRRSADVKARTLQKVTEIEVQIEELRAMRQRLLALAEQCPGDGGANCPIIDNLAGCRHSETTHSLNDDPLVKT</sequence>
<accession>A0ABX7UYM8</accession>
<dbReference type="EMBL" id="CP050854">
    <property type="protein sequence ID" value="QTF09442.1"/>
    <property type="molecule type" value="Genomic_DNA"/>
</dbReference>
<comment type="subcellular location">
    <subcellularLocation>
        <location evidence="1">Cytoplasm</location>
    </subcellularLocation>
</comment>
<dbReference type="Gene3D" id="1.10.1660.10">
    <property type="match status" value="1"/>
</dbReference>
<evidence type="ECO:0000313" key="16">
    <source>
        <dbReference type="Proteomes" id="UP000671960"/>
    </source>
</evidence>
<dbReference type="PRINTS" id="PR00040">
    <property type="entry name" value="HTHMERR"/>
</dbReference>
<dbReference type="InterPro" id="IPR047057">
    <property type="entry name" value="MerR_fam"/>
</dbReference>
<dbReference type="RefSeq" id="WP_208227944.1">
    <property type="nucleotide sequence ID" value="NZ_CP050854.1"/>
</dbReference>
<evidence type="ECO:0000256" key="13">
    <source>
        <dbReference type="SAM" id="Coils"/>
    </source>
</evidence>
<keyword evidence="4" id="KW-0963">Cytoplasm</keyword>
<comment type="subunit">
    <text evidence="2">Homodimer.</text>
</comment>
<evidence type="ECO:0000256" key="3">
    <source>
        <dbReference type="ARBA" id="ARBA00017250"/>
    </source>
</evidence>
<feature type="coiled-coil region" evidence="13">
    <location>
        <begin position="81"/>
        <end position="111"/>
    </location>
</feature>
<keyword evidence="13" id="KW-0175">Coiled coil</keyword>
<evidence type="ECO:0000256" key="9">
    <source>
        <dbReference type="ARBA" id="ARBA00023159"/>
    </source>
</evidence>
<organism evidence="15 16">
    <name type="scientific">Brenneria izadpanahii</name>
    <dbReference type="NCBI Taxonomy" id="2722756"/>
    <lineage>
        <taxon>Bacteria</taxon>
        <taxon>Pseudomonadati</taxon>
        <taxon>Pseudomonadota</taxon>
        <taxon>Gammaproteobacteria</taxon>
        <taxon>Enterobacterales</taxon>
        <taxon>Pectobacteriaceae</taxon>
        <taxon>Brenneria</taxon>
    </lineage>
</organism>
<evidence type="ECO:0000256" key="4">
    <source>
        <dbReference type="ARBA" id="ARBA00022490"/>
    </source>
</evidence>
<feature type="domain" description="HTH merR-type" evidence="14">
    <location>
        <begin position="1"/>
        <end position="69"/>
    </location>
</feature>
<keyword evidence="8" id="KW-0238">DNA-binding</keyword>
<dbReference type="Proteomes" id="UP000671960">
    <property type="component" value="Chromosome"/>
</dbReference>
<evidence type="ECO:0000313" key="15">
    <source>
        <dbReference type="EMBL" id="QTF09442.1"/>
    </source>
</evidence>
<dbReference type="NCBIfam" id="TIGR02044">
    <property type="entry name" value="CueR"/>
    <property type="match status" value="1"/>
</dbReference>
<evidence type="ECO:0000256" key="5">
    <source>
        <dbReference type="ARBA" id="ARBA00022723"/>
    </source>
</evidence>
<dbReference type="InterPro" id="IPR009061">
    <property type="entry name" value="DNA-bd_dom_put_sf"/>
</dbReference>
<reference evidence="15 16" key="1">
    <citation type="submission" date="2020-03" db="EMBL/GenBank/DDBJ databases">
        <authorList>
            <person name="Bakhshi Ganjeh M."/>
        </authorList>
    </citation>
    <scope>NUCLEOTIDE SEQUENCE [LARGE SCALE GENOMIC DNA]</scope>
    <source>
        <strain evidence="16">Iran 50</strain>
    </source>
</reference>
<keyword evidence="7" id="KW-0805">Transcription regulation</keyword>
<keyword evidence="10" id="KW-0804">Transcription</keyword>
<dbReference type="PROSITE" id="PS00552">
    <property type="entry name" value="HTH_MERR_1"/>
    <property type="match status" value="1"/>
</dbReference>
<evidence type="ECO:0000256" key="11">
    <source>
        <dbReference type="ARBA" id="ARBA00031472"/>
    </source>
</evidence>
<dbReference type="InterPro" id="IPR000551">
    <property type="entry name" value="MerR-type_HTH_dom"/>
</dbReference>
<dbReference type="PROSITE" id="PS50937">
    <property type="entry name" value="HTH_MERR_2"/>
    <property type="match status" value="1"/>
</dbReference>
<protein>
    <recommendedName>
        <fullName evidence="3">HTH-type transcriptional regulator CueR</fullName>
    </recommendedName>
    <alternativeName>
        <fullName evidence="12">Copper efflux regulator</fullName>
    </alternativeName>
    <alternativeName>
        <fullName evidence="11">Copper export regulator</fullName>
    </alternativeName>
</protein>
<name>A0ABX7UYM8_9GAMM</name>
<evidence type="ECO:0000256" key="6">
    <source>
        <dbReference type="ARBA" id="ARBA00023008"/>
    </source>
</evidence>
<evidence type="ECO:0000256" key="7">
    <source>
        <dbReference type="ARBA" id="ARBA00023015"/>
    </source>
</evidence>
<evidence type="ECO:0000256" key="1">
    <source>
        <dbReference type="ARBA" id="ARBA00004496"/>
    </source>
</evidence>
<evidence type="ECO:0000259" key="14">
    <source>
        <dbReference type="PROSITE" id="PS50937"/>
    </source>
</evidence>